<keyword evidence="9" id="KW-0460">Magnesium</keyword>
<evidence type="ECO:0000256" key="6">
    <source>
        <dbReference type="ARBA" id="ARBA00022723"/>
    </source>
</evidence>
<dbReference type="Pfam" id="PF02367">
    <property type="entry name" value="TsaE"/>
    <property type="match status" value="1"/>
</dbReference>
<evidence type="ECO:0000256" key="1">
    <source>
        <dbReference type="ARBA" id="ARBA00004496"/>
    </source>
</evidence>
<dbReference type="GO" id="GO:0005524">
    <property type="term" value="F:ATP binding"/>
    <property type="evidence" value="ECO:0007669"/>
    <property type="project" value="UniProtKB-KW"/>
</dbReference>
<dbReference type="PANTHER" id="PTHR33540">
    <property type="entry name" value="TRNA THREONYLCARBAMOYLADENOSINE BIOSYNTHESIS PROTEIN TSAE"/>
    <property type="match status" value="1"/>
</dbReference>
<dbReference type="GO" id="GO:0016740">
    <property type="term" value="F:transferase activity"/>
    <property type="evidence" value="ECO:0007669"/>
    <property type="project" value="UniProtKB-KW"/>
</dbReference>
<evidence type="ECO:0000256" key="9">
    <source>
        <dbReference type="ARBA" id="ARBA00022842"/>
    </source>
</evidence>
<evidence type="ECO:0000256" key="8">
    <source>
        <dbReference type="ARBA" id="ARBA00022840"/>
    </source>
</evidence>
<dbReference type="AlphaFoldDB" id="A0A2H0TRW1"/>
<evidence type="ECO:0000256" key="4">
    <source>
        <dbReference type="ARBA" id="ARBA00022490"/>
    </source>
</evidence>
<evidence type="ECO:0000256" key="7">
    <source>
        <dbReference type="ARBA" id="ARBA00022741"/>
    </source>
</evidence>
<dbReference type="Gene3D" id="3.40.50.300">
    <property type="entry name" value="P-loop containing nucleotide triphosphate hydrolases"/>
    <property type="match status" value="1"/>
</dbReference>
<dbReference type="GO" id="GO:0005737">
    <property type="term" value="C:cytoplasm"/>
    <property type="evidence" value="ECO:0007669"/>
    <property type="project" value="UniProtKB-SubCell"/>
</dbReference>
<keyword evidence="4" id="KW-0963">Cytoplasm</keyword>
<dbReference type="InterPro" id="IPR027417">
    <property type="entry name" value="P-loop_NTPase"/>
</dbReference>
<dbReference type="GO" id="GO:0046872">
    <property type="term" value="F:metal ion binding"/>
    <property type="evidence" value="ECO:0007669"/>
    <property type="project" value="UniProtKB-KW"/>
</dbReference>
<evidence type="ECO:0000313" key="11">
    <source>
        <dbReference type="EMBL" id="PIR74888.1"/>
    </source>
</evidence>
<dbReference type="EMBL" id="PFCB01000002">
    <property type="protein sequence ID" value="PIR74888.1"/>
    <property type="molecule type" value="Genomic_DNA"/>
</dbReference>
<evidence type="ECO:0000256" key="2">
    <source>
        <dbReference type="ARBA" id="ARBA00007599"/>
    </source>
</evidence>
<comment type="caution">
    <text evidence="11">The sequence shown here is derived from an EMBL/GenBank/DDBJ whole genome shotgun (WGS) entry which is preliminary data.</text>
</comment>
<keyword evidence="8" id="KW-0067">ATP-binding</keyword>
<evidence type="ECO:0000256" key="3">
    <source>
        <dbReference type="ARBA" id="ARBA00019010"/>
    </source>
</evidence>
<dbReference type="InterPro" id="IPR003442">
    <property type="entry name" value="T6A_TsaE"/>
</dbReference>
<accession>A0A2H0TRW1</accession>
<keyword evidence="5" id="KW-0819">tRNA processing</keyword>
<keyword evidence="11" id="KW-0808">Transferase</keyword>
<comment type="subcellular location">
    <subcellularLocation>
        <location evidence="1">Cytoplasm</location>
    </subcellularLocation>
</comment>
<keyword evidence="6" id="KW-0479">Metal-binding</keyword>
<dbReference type="Proteomes" id="UP000230154">
    <property type="component" value="Unassembled WGS sequence"/>
</dbReference>
<name>A0A2H0TRW1_9BACT</name>
<evidence type="ECO:0000256" key="5">
    <source>
        <dbReference type="ARBA" id="ARBA00022694"/>
    </source>
</evidence>
<gene>
    <name evidence="11" type="ORF">COU35_00245</name>
</gene>
<evidence type="ECO:0000313" key="12">
    <source>
        <dbReference type="Proteomes" id="UP000230154"/>
    </source>
</evidence>
<dbReference type="NCBIfam" id="TIGR00150">
    <property type="entry name" value="T6A_YjeE"/>
    <property type="match status" value="1"/>
</dbReference>
<keyword evidence="7" id="KW-0547">Nucleotide-binding</keyword>
<sequence length="156" mass="17258">MEHISYSEQDTNELAKQVAAQLRGGDVVLLFGKLGAGKTTFTKALAKTLGVRDDITSPTFALMNVYDINQPTSGIKNFVHIDTYRLKNEQDLLDIGAQDYVGDPDAIAVIEWPENVEKLIDKKRVISISINHSGETERVFSINGPDDDHSAKNDRV</sequence>
<dbReference type="GO" id="GO:0002949">
    <property type="term" value="P:tRNA threonylcarbamoyladenosine modification"/>
    <property type="evidence" value="ECO:0007669"/>
    <property type="project" value="InterPro"/>
</dbReference>
<reference evidence="12" key="1">
    <citation type="submission" date="2017-09" db="EMBL/GenBank/DDBJ databases">
        <title>Depth-based differentiation of microbial function through sediment-hosted aquifers and enrichment of novel symbionts in the deep terrestrial subsurface.</title>
        <authorList>
            <person name="Probst A.J."/>
            <person name="Ladd B."/>
            <person name="Jarett J.K."/>
            <person name="Geller-Mcgrath D.E."/>
            <person name="Sieber C.M.K."/>
            <person name="Emerson J.B."/>
            <person name="Anantharaman K."/>
            <person name="Thomas B.C."/>
            <person name="Malmstrom R."/>
            <person name="Stieglmeier M."/>
            <person name="Klingl A."/>
            <person name="Woyke T."/>
            <person name="Ryan C.M."/>
            <person name="Banfield J.F."/>
        </authorList>
    </citation>
    <scope>NUCLEOTIDE SEQUENCE [LARGE SCALE GENOMIC DNA]</scope>
</reference>
<evidence type="ECO:0000256" key="10">
    <source>
        <dbReference type="ARBA" id="ARBA00032441"/>
    </source>
</evidence>
<proteinExistence type="inferred from homology"/>
<dbReference type="SUPFAM" id="SSF52540">
    <property type="entry name" value="P-loop containing nucleoside triphosphate hydrolases"/>
    <property type="match status" value="1"/>
</dbReference>
<comment type="similarity">
    <text evidence="2">Belongs to the TsaE family.</text>
</comment>
<dbReference type="PANTHER" id="PTHR33540:SF2">
    <property type="entry name" value="TRNA THREONYLCARBAMOYLADENOSINE BIOSYNTHESIS PROTEIN TSAE"/>
    <property type="match status" value="1"/>
</dbReference>
<protein>
    <recommendedName>
        <fullName evidence="3">tRNA threonylcarbamoyladenosine biosynthesis protein TsaE</fullName>
    </recommendedName>
    <alternativeName>
        <fullName evidence="10">t(6)A37 threonylcarbamoyladenosine biosynthesis protein TsaE</fullName>
    </alternativeName>
</protein>
<organism evidence="11 12">
    <name type="scientific">Candidatus Magasanikbacteria bacterium CG10_big_fil_rev_8_21_14_0_10_47_10</name>
    <dbReference type="NCBI Taxonomy" id="1974652"/>
    <lineage>
        <taxon>Bacteria</taxon>
        <taxon>Candidatus Magasanikiibacteriota</taxon>
    </lineage>
</organism>